<accession>A1ALJ6</accession>
<sequence length="87" mass="10046">MMLENMTASCQLQVFFSSNQNTSNKQPATTSHTTATYWLHDVFFNISLREPGLAVAPSPVVRRLKTDFHRRELVRYPASWIRCMSQP</sequence>
<protein>
    <submittedName>
        <fullName evidence="1">Uncharacterized protein</fullName>
    </submittedName>
</protein>
<dbReference type="Proteomes" id="UP000006732">
    <property type="component" value="Chromosome"/>
</dbReference>
<dbReference type="KEGG" id="ppd:Ppro_0585"/>
<proteinExistence type="predicted"/>
<dbReference type="AlphaFoldDB" id="A1ALJ6"/>
<keyword evidence="2" id="KW-1185">Reference proteome</keyword>
<evidence type="ECO:0000313" key="2">
    <source>
        <dbReference type="Proteomes" id="UP000006732"/>
    </source>
</evidence>
<organism evidence="1 2">
    <name type="scientific">Pelobacter propionicus (strain DSM 2379 / NBRC 103807 / OttBd1)</name>
    <dbReference type="NCBI Taxonomy" id="338966"/>
    <lineage>
        <taxon>Bacteria</taxon>
        <taxon>Pseudomonadati</taxon>
        <taxon>Thermodesulfobacteriota</taxon>
        <taxon>Desulfuromonadia</taxon>
        <taxon>Desulfuromonadales</taxon>
        <taxon>Desulfuromonadaceae</taxon>
        <taxon>Pelobacter</taxon>
    </lineage>
</organism>
<reference evidence="1 2" key="1">
    <citation type="submission" date="2006-10" db="EMBL/GenBank/DDBJ databases">
        <title>Complete sequence of chromosome of Pelobacter propionicus DSM 2379.</title>
        <authorList>
            <consortium name="US DOE Joint Genome Institute"/>
            <person name="Copeland A."/>
            <person name="Lucas S."/>
            <person name="Lapidus A."/>
            <person name="Barry K."/>
            <person name="Detter J.C."/>
            <person name="Glavina del Rio T."/>
            <person name="Hammon N."/>
            <person name="Israni S."/>
            <person name="Dalin E."/>
            <person name="Tice H."/>
            <person name="Pitluck S."/>
            <person name="Saunders E."/>
            <person name="Brettin T."/>
            <person name="Bruce D."/>
            <person name="Han C."/>
            <person name="Tapia R."/>
            <person name="Schmutz J."/>
            <person name="Larimer F."/>
            <person name="Land M."/>
            <person name="Hauser L."/>
            <person name="Kyrpides N."/>
            <person name="Kim E."/>
            <person name="Lovley D."/>
            <person name="Richardson P."/>
        </authorList>
    </citation>
    <scope>NUCLEOTIDE SEQUENCE [LARGE SCALE GENOMIC DNA]</scope>
    <source>
        <strain evidence="2">DSM 2379 / NBRC 103807 / OttBd1</strain>
    </source>
</reference>
<dbReference type="EMBL" id="CP000482">
    <property type="protein sequence ID" value="ABK98216.1"/>
    <property type="molecule type" value="Genomic_DNA"/>
</dbReference>
<gene>
    <name evidence="1" type="ordered locus">Ppro_0585</name>
</gene>
<name>A1ALJ6_PELPD</name>
<dbReference type="HOGENOM" id="CLU_2480588_0_0_7"/>
<evidence type="ECO:0000313" key="1">
    <source>
        <dbReference type="EMBL" id="ABK98216.1"/>
    </source>
</evidence>